<feature type="transmembrane region" description="Helical" evidence="8">
    <location>
        <begin position="20"/>
        <end position="40"/>
    </location>
</feature>
<dbReference type="Gene3D" id="3.30.479.30">
    <property type="entry name" value="Band 7 domain"/>
    <property type="match status" value="1"/>
</dbReference>
<organism evidence="10">
    <name type="scientific">Schlesneria paludicola</name>
    <dbReference type="NCBI Taxonomy" id="360056"/>
    <lineage>
        <taxon>Bacteria</taxon>
        <taxon>Pseudomonadati</taxon>
        <taxon>Planctomycetota</taxon>
        <taxon>Planctomycetia</taxon>
        <taxon>Planctomycetales</taxon>
        <taxon>Planctomycetaceae</taxon>
        <taxon>Schlesneria</taxon>
    </lineage>
</organism>
<comment type="caution">
    <text evidence="10">The sequence shown here is derived from an EMBL/GenBank/DDBJ whole genome shotgun (WGS) entry which is preliminary data.</text>
</comment>
<keyword evidence="3 8" id="KW-0812">Transmembrane</keyword>
<evidence type="ECO:0000256" key="4">
    <source>
        <dbReference type="ARBA" id="ARBA00022989"/>
    </source>
</evidence>
<dbReference type="CDD" id="cd03405">
    <property type="entry name" value="SPFH_HflC"/>
    <property type="match status" value="1"/>
</dbReference>
<dbReference type="SMART" id="SM00244">
    <property type="entry name" value="PHB"/>
    <property type="match status" value="1"/>
</dbReference>
<proteinExistence type="inferred from homology"/>
<dbReference type="GO" id="GO:0006508">
    <property type="term" value="P:proteolysis"/>
    <property type="evidence" value="ECO:0007669"/>
    <property type="project" value="UniProtKB-KW"/>
</dbReference>
<keyword evidence="10" id="KW-0378">Hydrolase</keyword>
<evidence type="ECO:0000256" key="8">
    <source>
        <dbReference type="SAM" id="Phobius"/>
    </source>
</evidence>
<evidence type="ECO:0000259" key="9">
    <source>
        <dbReference type="SMART" id="SM00244"/>
    </source>
</evidence>
<dbReference type="SUPFAM" id="SSF117892">
    <property type="entry name" value="Band 7/SPFH domain"/>
    <property type="match status" value="1"/>
</dbReference>
<dbReference type="PANTHER" id="PTHR42911">
    <property type="entry name" value="MODULATOR OF FTSH PROTEASE HFLC"/>
    <property type="match status" value="1"/>
</dbReference>
<evidence type="ECO:0000256" key="6">
    <source>
        <dbReference type="PIRNR" id="PIRNR005651"/>
    </source>
</evidence>
<comment type="similarity">
    <text evidence="2 6">Belongs to the band 7/mec-2 family. HflC subfamily.</text>
</comment>
<feature type="domain" description="Band 7" evidence="9">
    <location>
        <begin position="35"/>
        <end position="232"/>
    </location>
</feature>
<reference evidence="10" key="1">
    <citation type="journal article" date="2020" name="mSystems">
        <title>Genome- and Community-Level Interaction Insights into Carbon Utilization and Element Cycling Functions of Hydrothermarchaeota in Hydrothermal Sediment.</title>
        <authorList>
            <person name="Zhou Z."/>
            <person name="Liu Y."/>
            <person name="Xu W."/>
            <person name="Pan J."/>
            <person name="Luo Z.H."/>
            <person name="Li M."/>
        </authorList>
    </citation>
    <scope>NUCLEOTIDE SEQUENCE [LARGE SCALE GENOMIC DNA]</scope>
    <source>
        <strain evidence="10">SpSt-339</strain>
    </source>
</reference>
<keyword evidence="10" id="KW-0645">Protease</keyword>
<evidence type="ECO:0000256" key="2">
    <source>
        <dbReference type="ARBA" id="ARBA00007862"/>
    </source>
</evidence>
<feature type="region of interest" description="Disordered" evidence="7">
    <location>
        <begin position="331"/>
        <end position="362"/>
    </location>
</feature>
<dbReference type="GO" id="GO:0016020">
    <property type="term" value="C:membrane"/>
    <property type="evidence" value="ECO:0007669"/>
    <property type="project" value="UniProtKB-SubCell"/>
</dbReference>
<sequence>MSPPDSGRPPRRSFPSVWTVLRWALSVLVLIALPTTVVFVDETEFVIVERLGRLVAVYDRPADRGWQWKLPWPVDTVRQFDSRVQLLAPPGREVFTADRKNLVVEPAVCWRIAASPDEAPRELADRPVVRFFRSLQSLTSAEARLTSRLQSVMTTEFGRREMSELFAVPAENAALPESGPLSQLAEVIGRRLRQQEDESQPWTDRLGIAVESLQIRRLNLPAGNQQAVFERMRSERQRMAQRYRSAGEADSVLIRSQAERLAGEALAEASAEAARIRSAGEAEALRILNAAYARDPEFARRLQMLDAYRQMLNEQTTLVLSADSPLWALLQSAGNPATGEPPSAGPSETHAPVSAQRPENRP</sequence>
<dbReference type="AlphaFoldDB" id="A0A7C2JXH6"/>
<keyword evidence="4 8" id="KW-1133">Transmembrane helix</keyword>
<comment type="subcellular location">
    <subcellularLocation>
        <location evidence="1">Membrane</location>
        <topology evidence="1">Single-pass membrane protein</topology>
    </subcellularLocation>
</comment>
<evidence type="ECO:0000256" key="7">
    <source>
        <dbReference type="SAM" id="MobiDB-lite"/>
    </source>
</evidence>
<evidence type="ECO:0000256" key="3">
    <source>
        <dbReference type="ARBA" id="ARBA00022692"/>
    </source>
</evidence>
<evidence type="ECO:0000256" key="1">
    <source>
        <dbReference type="ARBA" id="ARBA00004167"/>
    </source>
</evidence>
<dbReference type="GO" id="GO:0008233">
    <property type="term" value="F:peptidase activity"/>
    <property type="evidence" value="ECO:0007669"/>
    <property type="project" value="UniProtKB-KW"/>
</dbReference>
<name>A0A7C2JXH6_9PLAN</name>
<keyword evidence="5 8" id="KW-0472">Membrane</keyword>
<dbReference type="PANTHER" id="PTHR42911:SF1">
    <property type="entry name" value="MODULATOR OF FTSH PROTEASE HFLC"/>
    <property type="match status" value="1"/>
</dbReference>
<dbReference type="InterPro" id="IPR010200">
    <property type="entry name" value="HflC"/>
</dbReference>
<protein>
    <recommendedName>
        <fullName evidence="6">Protein HflC</fullName>
    </recommendedName>
</protein>
<dbReference type="InterPro" id="IPR036013">
    <property type="entry name" value="Band_7/SPFH_dom_sf"/>
</dbReference>
<evidence type="ECO:0000256" key="5">
    <source>
        <dbReference type="ARBA" id="ARBA00023136"/>
    </source>
</evidence>
<gene>
    <name evidence="10" type="ORF">ENQ76_00935</name>
</gene>
<evidence type="ECO:0000313" key="10">
    <source>
        <dbReference type="EMBL" id="HEN14020.1"/>
    </source>
</evidence>
<comment type="function">
    <text evidence="6">HflC and HflK could regulate a protease.</text>
</comment>
<dbReference type="InterPro" id="IPR001107">
    <property type="entry name" value="Band_7"/>
</dbReference>
<dbReference type="EMBL" id="DSOK01000028">
    <property type="protein sequence ID" value="HEN14020.1"/>
    <property type="molecule type" value="Genomic_DNA"/>
</dbReference>
<accession>A0A7C2JXH6</accession>
<dbReference type="Pfam" id="PF01145">
    <property type="entry name" value="Band_7"/>
    <property type="match status" value="1"/>
</dbReference>
<dbReference type="PIRSF" id="PIRSF005651">
    <property type="entry name" value="HflC"/>
    <property type="match status" value="1"/>
</dbReference>